<dbReference type="NCBIfam" id="TIGR01191">
    <property type="entry name" value="ccmC"/>
    <property type="match status" value="1"/>
</dbReference>
<keyword evidence="9" id="KW-1003">Cell membrane</keyword>
<dbReference type="GO" id="GO:0017004">
    <property type="term" value="P:cytochrome complex assembly"/>
    <property type="evidence" value="ECO:0007669"/>
    <property type="project" value="UniProtKB-KW"/>
</dbReference>
<feature type="transmembrane region" description="Helical" evidence="9">
    <location>
        <begin position="89"/>
        <end position="108"/>
    </location>
</feature>
<dbReference type="InterPro" id="IPR045062">
    <property type="entry name" value="Cyt_c_biogenesis_CcsA/CcmC"/>
</dbReference>
<dbReference type="GO" id="GO:0020037">
    <property type="term" value="F:heme binding"/>
    <property type="evidence" value="ECO:0007669"/>
    <property type="project" value="InterPro"/>
</dbReference>
<dbReference type="PANTHER" id="PTHR30071">
    <property type="entry name" value="HEME EXPORTER PROTEIN C"/>
    <property type="match status" value="1"/>
</dbReference>
<dbReference type="Pfam" id="PF01578">
    <property type="entry name" value="Cytochrom_C_asm"/>
    <property type="match status" value="1"/>
</dbReference>
<feature type="domain" description="Cytochrome c assembly protein" evidence="10">
    <location>
        <begin position="8"/>
        <end position="177"/>
    </location>
</feature>
<dbReference type="Proteomes" id="UP000279470">
    <property type="component" value="Unassembled WGS sequence"/>
</dbReference>
<dbReference type="RefSeq" id="WP_126045034.1">
    <property type="nucleotide sequence ID" value="NZ_RXFM01000072.1"/>
</dbReference>
<dbReference type="PANTHER" id="PTHR30071:SF1">
    <property type="entry name" value="CYTOCHROME B_B6 PROTEIN-RELATED"/>
    <property type="match status" value="1"/>
</dbReference>
<keyword evidence="8 9" id="KW-0472">Membrane</keyword>
<evidence type="ECO:0000256" key="6">
    <source>
        <dbReference type="ARBA" id="ARBA00022748"/>
    </source>
</evidence>
<dbReference type="EMBL" id="RXFM01000072">
    <property type="protein sequence ID" value="RST63834.1"/>
    <property type="molecule type" value="Genomic_DNA"/>
</dbReference>
<evidence type="ECO:0000256" key="2">
    <source>
        <dbReference type="ARBA" id="ARBA00004141"/>
    </source>
</evidence>
<evidence type="ECO:0000256" key="1">
    <source>
        <dbReference type="ARBA" id="ARBA00002442"/>
    </source>
</evidence>
<evidence type="ECO:0000256" key="8">
    <source>
        <dbReference type="ARBA" id="ARBA00023136"/>
    </source>
</evidence>
<dbReference type="OrthoDB" id="9778550at2"/>
<organism evidence="11 12">
    <name type="scientific">Candidatus Aquarickettsia rohweri</name>
    <dbReference type="NCBI Taxonomy" id="2602574"/>
    <lineage>
        <taxon>Bacteria</taxon>
        <taxon>Pseudomonadati</taxon>
        <taxon>Pseudomonadota</taxon>
        <taxon>Alphaproteobacteria</taxon>
        <taxon>Rickettsiales</taxon>
        <taxon>Candidatus Midichloriaceae</taxon>
        <taxon>Candidatus Aquarickettsia</taxon>
    </lineage>
</organism>
<evidence type="ECO:0000259" key="10">
    <source>
        <dbReference type="Pfam" id="PF01578"/>
    </source>
</evidence>
<feature type="transmembrane region" description="Helical" evidence="9">
    <location>
        <begin position="55"/>
        <end position="77"/>
    </location>
</feature>
<feature type="transmembrane region" description="Helical" evidence="9">
    <location>
        <begin position="194"/>
        <end position="219"/>
    </location>
</feature>
<evidence type="ECO:0000256" key="9">
    <source>
        <dbReference type="RuleBase" id="RU364092"/>
    </source>
</evidence>
<comment type="function">
    <text evidence="1 9">Required for the export of heme to the periplasm for the biogenesis of c-type cytochromes.</text>
</comment>
<evidence type="ECO:0000256" key="7">
    <source>
        <dbReference type="ARBA" id="ARBA00022989"/>
    </source>
</evidence>
<dbReference type="PRINTS" id="PR01386">
    <property type="entry name" value="CCMCBIOGNSIS"/>
</dbReference>
<evidence type="ECO:0000313" key="11">
    <source>
        <dbReference type="EMBL" id="RST63834.1"/>
    </source>
</evidence>
<keyword evidence="6 9" id="KW-0201">Cytochrome c-type biogenesis</keyword>
<dbReference type="GO" id="GO:0015232">
    <property type="term" value="F:heme transmembrane transporter activity"/>
    <property type="evidence" value="ECO:0007669"/>
    <property type="project" value="InterPro"/>
</dbReference>
<evidence type="ECO:0000256" key="5">
    <source>
        <dbReference type="ARBA" id="ARBA00022692"/>
    </source>
</evidence>
<comment type="similarity">
    <text evidence="3 9">Belongs to the CcmC/CycZ/HelC family.</text>
</comment>
<dbReference type="GO" id="GO:0005886">
    <property type="term" value="C:plasma membrane"/>
    <property type="evidence" value="ECO:0007669"/>
    <property type="project" value="UniProtKB-SubCell"/>
</dbReference>
<keyword evidence="5 9" id="KW-0812">Transmembrane</keyword>
<dbReference type="AlphaFoldDB" id="A0A3R9ZJ50"/>
<feature type="transmembrane region" description="Helical" evidence="9">
    <location>
        <begin position="150"/>
        <end position="174"/>
    </location>
</feature>
<keyword evidence="7 9" id="KW-1133">Transmembrane helix</keyword>
<dbReference type="InterPro" id="IPR003557">
    <property type="entry name" value="Cyt_c_biogenesis_CcmC"/>
</dbReference>
<evidence type="ECO:0000313" key="12">
    <source>
        <dbReference type="Proteomes" id="UP000279470"/>
    </source>
</evidence>
<keyword evidence="9" id="KW-0813">Transport</keyword>
<protein>
    <recommendedName>
        <fullName evidence="4 9">Heme exporter protein C</fullName>
    </recommendedName>
    <alternativeName>
        <fullName evidence="9">Cytochrome c-type biogenesis protein</fullName>
    </alternativeName>
</protein>
<name>A0A3R9ZJ50_9RICK</name>
<sequence length="231" mass="26677">MLNYKIFKKFLIPISISSFILSLCFFILGIYFVFYKAPDDYLQLNLVKILYLHVPSAWLSVCFYLLLSIASILFLALKNPLYDILAKSFAYVSLYFTTSTLITGAIWGKPAWGTWWIWDARLTSMLILLCFEIIYFLIRNSFQNELRGAKISSVFAIFGLLDLPIIKFSVNLWATLHQKSSVFTFSGPKIHESMLYPLFIMFFALFFLAIFLSSISIYAEIVGRTKNNGKF</sequence>
<reference evidence="12" key="1">
    <citation type="submission" date="2018-11" db="EMBL/GenBank/DDBJ databases">
        <title>Phylogenetic, genomic, and biogeographic characterization of a novel and ubiquitous marine invertebrate-associated Rickettsiales parasite, Candidatus Marinoinvertebrata rohwerii, gen. nov., sp. nov.</title>
        <authorList>
            <person name="Klinges J.G."/>
            <person name="Rosales S.M."/>
            <person name="Mcminds R."/>
            <person name="Shaver E.C."/>
            <person name="Shantz A."/>
            <person name="Peters E.C."/>
            <person name="Burkepile D.E."/>
            <person name="Silliman B.R."/>
            <person name="Vega Thurber R.L."/>
        </authorList>
    </citation>
    <scope>NUCLEOTIDE SEQUENCE [LARGE SCALE GENOMIC DNA]</scope>
    <source>
        <strain evidence="12">a_cerv_44</strain>
    </source>
</reference>
<comment type="caution">
    <text evidence="11">The sequence shown here is derived from an EMBL/GenBank/DDBJ whole genome shotgun (WGS) entry which is preliminary data.</text>
</comment>
<keyword evidence="9" id="KW-0997">Cell inner membrane</keyword>
<evidence type="ECO:0000256" key="4">
    <source>
        <dbReference type="ARBA" id="ARBA00016463"/>
    </source>
</evidence>
<feature type="transmembrane region" description="Helical" evidence="9">
    <location>
        <begin position="12"/>
        <end position="35"/>
    </location>
</feature>
<proteinExistence type="inferred from homology"/>
<comment type="subcellular location">
    <subcellularLocation>
        <location evidence="9">Cell inner membrane</location>
    </subcellularLocation>
    <subcellularLocation>
        <location evidence="2">Membrane</location>
        <topology evidence="2">Multi-pass membrane protein</topology>
    </subcellularLocation>
</comment>
<feature type="transmembrane region" description="Helical" evidence="9">
    <location>
        <begin position="120"/>
        <end position="138"/>
    </location>
</feature>
<evidence type="ECO:0000256" key="3">
    <source>
        <dbReference type="ARBA" id="ARBA00005840"/>
    </source>
</evidence>
<gene>
    <name evidence="9" type="primary">ccmC</name>
    <name evidence="11" type="ORF">EIC27_05115</name>
</gene>
<keyword evidence="12" id="KW-1185">Reference proteome</keyword>
<dbReference type="InterPro" id="IPR002541">
    <property type="entry name" value="Cyt_c_assembly"/>
</dbReference>
<accession>A0A3R9ZJ50</accession>